<dbReference type="GO" id="GO:0005886">
    <property type="term" value="C:plasma membrane"/>
    <property type="evidence" value="ECO:0007669"/>
    <property type="project" value="TreeGrafter"/>
</dbReference>
<evidence type="ECO:0000256" key="9">
    <source>
        <dbReference type="PIRSR" id="PIRSR639901-2"/>
    </source>
</evidence>
<evidence type="ECO:0000256" key="7">
    <source>
        <dbReference type="ARBA" id="ARBA00049183"/>
    </source>
</evidence>
<dbReference type="EMBL" id="BJUZ01000001">
    <property type="protein sequence ID" value="GEK92847.1"/>
    <property type="molecule type" value="Genomic_DNA"/>
</dbReference>
<evidence type="ECO:0000256" key="2">
    <source>
        <dbReference type="ARBA" id="ARBA00004713"/>
    </source>
</evidence>
<evidence type="ECO:0000256" key="4">
    <source>
        <dbReference type="ARBA" id="ARBA00019077"/>
    </source>
</evidence>
<gene>
    <name evidence="12" type="ORF">GWA01_06170</name>
</gene>
<organism evidence="12 13">
    <name type="scientific">Gluconobacter wancherniae NBRC 103581</name>
    <dbReference type="NCBI Taxonomy" id="656744"/>
    <lineage>
        <taxon>Bacteria</taxon>
        <taxon>Pseudomonadati</taxon>
        <taxon>Pseudomonadota</taxon>
        <taxon>Alphaproteobacteria</taxon>
        <taxon>Acetobacterales</taxon>
        <taxon>Acetobacteraceae</taxon>
        <taxon>Gluconobacter</taxon>
    </lineage>
</organism>
<dbReference type="UniPathway" id="UPA00958"/>
<feature type="domain" description="3-deoxy-D-manno-octulosonic-acid transferase N-terminal" evidence="11">
    <location>
        <begin position="250"/>
        <end position="427"/>
    </location>
</feature>
<feature type="active site" description="Proton acceptor" evidence="8">
    <location>
        <position position="277"/>
    </location>
</feature>
<reference evidence="12 13" key="1">
    <citation type="submission" date="2019-07" db="EMBL/GenBank/DDBJ databases">
        <title>Whole genome shotgun sequence of Gluconobacter wancherniae NBRC 103581.</title>
        <authorList>
            <person name="Hosoyama A."/>
            <person name="Uohara A."/>
            <person name="Ohji S."/>
            <person name="Ichikawa N."/>
        </authorList>
    </citation>
    <scope>NUCLEOTIDE SEQUENCE [LARGE SCALE GENOMIC DNA]</scope>
    <source>
        <strain evidence="12 13">NBRC 103581</strain>
    </source>
</reference>
<comment type="function">
    <text evidence="1">Involved in lipopolysaccharide (LPS) biosynthesis. Catalyzes the transfer of 3-deoxy-D-manno-octulosonate (Kdo) residue(s) from CMP-Kdo to lipid IV(A), the tetraacyldisaccharide-1,4'-bisphosphate precursor of lipid A.</text>
</comment>
<dbReference type="GO" id="GO:0043842">
    <property type="term" value="F:Kdo transferase activity"/>
    <property type="evidence" value="ECO:0007669"/>
    <property type="project" value="UniProtKB-EC"/>
</dbReference>
<dbReference type="SUPFAM" id="SSF53756">
    <property type="entry name" value="UDP-Glycosyltransferase/glycogen phosphorylase"/>
    <property type="match status" value="1"/>
</dbReference>
<dbReference type="AlphaFoldDB" id="A0A511B4U7"/>
<dbReference type="InterPro" id="IPR007172">
    <property type="entry name" value="DUF374"/>
</dbReference>
<dbReference type="Gene3D" id="3.40.50.11720">
    <property type="entry name" value="3-Deoxy-D-manno-octulosonic-acid transferase, N-terminal domain"/>
    <property type="match status" value="1"/>
</dbReference>
<feature type="site" description="Transition state stabilizer" evidence="9">
    <location>
        <position position="349"/>
    </location>
</feature>
<evidence type="ECO:0000256" key="5">
    <source>
        <dbReference type="ARBA" id="ARBA00022679"/>
    </source>
</evidence>
<dbReference type="Pfam" id="PF04028">
    <property type="entry name" value="DUF374"/>
    <property type="match status" value="1"/>
</dbReference>
<dbReference type="Pfam" id="PF04413">
    <property type="entry name" value="Glycos_transf_N"/>
    <property type="match status" value="1"/>
</dbReference>
<evidence type="ECO:0000259" key="11">
    <source>
        <dbReference type="Pfam" id="PF04413"/>
    </source>
</evidence>
<evidence type="ECO:0000256" key="8">
    <source>
        <dbReference type="PIRSR" id="PIRSR639901-1"/>
    </source>
</evidence>
<dbReference type="InterPro" id="IPR007507">
    <property type="entry name" value="Glycos_transf_N"/>
</dbReference>
<dbReference type="OrthoDB" id="9789797at2"/>
<comment type="pathway">
    <text evidence="2">Bacterial outer membrane biogenesis; LPS core biosynthesis.</text>
</comment>
<comment type="catalytic activity">
    <reaction evidence="7">
        <text>lipid IVA (E. coli) + CMP-3-deoxy-beta-D-manno-octulosonate = alpha-Kdo-(2-&gt;6)-lipid IVA (E. coli) + CMP + H(+)</text>
        <dbReference type="Rhea" id="RHEA:28066"/>
        <dbReference type="ChEBI" id="CHEBI:15378"/>
        <dbReference type="ChEBI" id="CHEBI:58603"/>
        <dbReference type="ChEBI" id="CHEBI:60364"/>
        <dbReference type="ChEBI" id="CHEBI:60377"/>
        <dbReference type="ChEBI" id="CHEBI:85987"/>
        <dbReference type="EC" id="2.4.99.12"/>
    </reaction>
</comment>
<accession>A0A511B4U7</accession>
<dbReference type="PANTHER" id="PTHR42755">
    <property type="entry name" value="3-DEOXY-MANNO-OCTULOSONATE CYTIDYLYLTRANSFERASE"/>
    <property type="match status" value="1"/>
</dbReference>
<dbReference type="Proteomes" id="UP000321230">
    <property type="component" value="Unassembled WGS sequence"/>
</dbReference>
<protein>
    <recommendedName>
        <fullName evidence="4">3-deoxy-D-manno-octulosonic acid transferase</fullName>
        <ecNumber evidence="3">2.4.99.12</ecNumber>
    </recommendedName>
    <alternativeName>
        <fullName evidence="6">Lipid IV(A) 3-deoxy-D-manno-octulosonic acid transferase</fullName>
    </alternativeName>
</protein>
<evidence type="ECO:0000256" key="1">
    <source>
        <dbReference type="ARBA" id="ARBA00003394"/>
    </source>
</evidence>
<evidence type="ECO:0000313" key="13">
    <source>
        <dbReference type="Proteomes" id="UP000321230"/>
    </source>
</evidence>
<keyword evidence="13" id="KW-1185">Reference proteome</keyword>
<dbReference type="RefSeq" id="WP_146793897.1">
    <property type="nucleotide sequence ID" value="NZ_BARC01000004.1"/>
</dbReference>
<evidence type="ECO:0000259" key="10">
    <source>
        <dbReference type="Pfam" id="PF04028"/>
    </source>
</evidence>
<dbReference type="PANTHER" id="PTHR42755:SF1">
    <property type="entry name" value="3-DEOXY-D-MANNO-OCTULOSONIC ACID TRANSFERASE, MITOCHONDRIAL-RELATED"/>
    <property type="match status" value="1"/>
</dbReference>
<dbReference type="EC" id="2.4.99.12" evidence="3"/>
<name>A0A511B4U7_9PROT</name>
<proteinExistence type="predicted"/>
<dbReference type="GO" id="GO:0009245">
    <property type="term" value="P:lipid A biosynthetic process"/>
    <property type="evidence" value="ECO:0007669"/>
    <property type="project" value="TreeGrafter"/>
</dbReference>
<keyword evidence="5" id="KW-0808">Transferase</keyword>
<evidence type="ECO:0000256" key="3">
    <source>
        <dbReference type="ARBA" id="ARBA00012621"/>
    </source>
</evidence>
<comment type="caution">
    <text evidence="12">The sequence shown here is derived from an EMBL/GenBank/DDBJ whole genome shotgun (WGS) entry which is preliminary data.</text>
</comment>
<dbReference type="Gene3D" id="3.40.50.2000">
    <property type="entry name" value="Glycogen Phosphorylase B"/>
    <property type="match status" value="1"/>
</dbReference>
<dbReference type="InterPro" id="IPR039901">
    <property type="entry name" value="Kdotransferase"/>
</dbReference>
<dbReference type="GO" id="GO:0009244">
    <property type="term" value="P:lipopolysaccharide core region biosynthetic process"/>
    <property type="evidence" value="ECO:0007669"/>
    <property type="project" value="UniProtKB-UniPathway"/>
</dbReference>
<feature type="site" description="Transition state stabilizer" evidence="9">
    <location>
        <position position="425"/>
    </location>
</feature>
<evidence type="ECO:0000256" key="6">
    <source>
        <dbReference type="ARBA" id="ARBA00031445"/>
    </source>
</evidence>
<feature type="domain" description="DUF374" evidence="10">
    <location>
        <begin position="64"/>
        <end position="134"/>
    </location>
</feature>
<sequence>MIAPTRLIRIWLGICLRTSRWQVSGPAQTRRIVTTAGAGTLVAFWHRSLTLSPALCFWARSIEPKLSFRMMVSKNRDGRLIADIVRPWGFIGIHGSSSKRGKDKGGAAVLRKALRELNDGAIVAITPDGPRGPAEQLHPGAIALSRLAKCPIVPIGMASNNPRLPSWDGLAFPLPFRQGNFVLGKPLFQPDAETLRTALIDVSRRADDLLAAQKQTPTDRVWRLMGTVIAPALTMMLRVRLARGRELPDRLRERMGLGGGKRPEGQLLWLHAASVGETLSALPLLDALLKERSDLSVLFTTATVTGSEIVSRYPEFGKRVIHRFIPHDVSRWISRFLDRWRPDGAAFIESELWPGVIAACGRRAIPVMLINGRLSDRSARRWKHVPGIARKMFSRLDWIAARGPEDAGRFKALGASPVYEYGDLKQDAPALPFDSEELTTLRSHIGKRPVFVAASTHPGEETIIAEAARIARKTYPDLLTVIVPRHPSRGQEIAEQLHAPRRSQKKLPDWDTPVWIADTLGELGLFYRLADHAFIGNSLSGKGGGHNPFEPLRLNVPTATGPLMQNWREASTMLAGTLQTVYDPLTLAEWLISAPSELPSGTNFGHSVIPPLCKRILDTLDQ</sequence>
<evidence type="ECO:0000313" key="12">
    <source>
        <dbReference type="EMBL" id="GEK92847.1"/>
    </source>
</evidence>
<dbReference type="InterPro" id="IPR038107">
    <property type="entry name" value="Glycos_transf_N_sf"/>
</dbReference>